<dbReference type="InterPro" id="IPR025799">
    <property type="entry name" value="Arg_MeTrfase"/>
</dbReference>
<dbReference type="OrthoDB" id="7848332at2759"/>
<dbReference type="EMBL" id="JAPCXC010000123">
    <property type="protein sequence ID" value="KAJ1604688.1"/>
    <property type="molecule type" value="Genomic_DNA"/>
</dbReference>
<evidence type="ECO:0000256" key="2">
    <source>
        <dbReference type="ARBA" id="ARBA00022679"/>
    </source>
</evidence>
<dbReference type="Proteomes" id="UP001067231">
    <property type="component" value="Unassembled WGS sequence"/>
</dbReference>
<dbReference type="Pfam" id="PF22528">
    <property type="entry name" value="PRMT_C"/>
    <property type="match status" value="1"/>
</dbReference>
<keyword evidence="3 6" id="KW-0949">S-adenosyl-L-methionine</keyword>
<dbReference type="GO" id="GO:0035242">
    <property type="term" value="F:protein-arginine omega-N asymmetric methyltransferase activity"/>
    <property type="evidence" value="ECO:0007669"/>
    <property type="project" value="UniProtKB-EC"/>
</dbReference>
<dbReference type="GO" id="GO:0032259">
    <property type="term" value="P:methylation"/>
    <property type="evidence" value="ECO:0007669"/>
    <property type="project" value="UniProtKB-KW"/>
</dbReference>
<protein>
    <submittedName>
        <fullName evidence="8">Arginine N-methyltransferase</fullName>
    </submittedName>
</protein>
<name>A0A9D5DEY3_9CRYT</name>
<comment type="catalytic activity">
    <reaction evidence="5">
        <text>L-arginyl-[protein] + S-adenosyl-L-methionine = N(omega)-methyl-L-arginyl-[protein] + S-adenosyl-L-homocysteine + H(+)</text>
        <dbReference type="Rhea" id="RHEA:48100"/>
        <dbReference type="Rhea" id="RHEA-COMP:10532"/>
        <dbReference type="Rhea" id="RHEA-COMP:11990"/>
        <dbReference type="ChEBI" id="CHEBI:15378"/>
        <dbReference type="ChEBI" id="CHEBI:29965"/>
        <dbReference type="ChEBI" id="CHEBI:57856"/>
        <dbReference type="ChEBI" id="CHEBI:59789"/>
        <dbReference type="ChEBI" id="CHEBI:65280"/>
    </reaction>
    <physiologicalReaction direction="left-to-right" evidence="5">
        <dbReference type="Rhea" id="RHEA:48101"/>
    </physiologicalReaction>
</comment>
<evidence type="ECO:0000313" key="8">
    <source>
        <dbReference type="EMBL" id="KAJ1604688.1"/>
    </source>
</evidence>
<dbReference type="AlphaFoldDB" id="A0A9D5DEY3"/>
<accession>A0A9D5DEY3</accession>
<feature type="domain" description="Protein arginine N-methyltransferase" evidence="7">
    <location>
        <begin position="447"/>
        <end position="599"/>
    </location>
</feature>
<dbReference type="SUPFAM" id="SSF53335">
    <property type="entry name" value="S-adenosyl-L-methionine-dependent methyltransferases"/>
    <property type="match status" value="1"/>
</dbReference>
<proteinExistence type="predicted"/>
<dbReference type="GO" id="GO:0005634">
    <property type="term" value="C:nucleus"/>
    <property type="evidence" value="ECO:0007669"/>
    <property type="project" value="TreeGrafter"/>
</dbReference>
<dbReference type="Gene3D" id="2.70.160.11">
    <property type="entry name" value="Hnrnp arginine n-methyltransferase1"/>
    <property type="match status" value="1"/>
</dbReference>
<dbReference type="InterPro" id="IPR055135">
    <property type="entry name" value="PRMT_dom"/>
</dbReference>
<evidence type="ECO:0000259" key="7">
    <source>
        <dbReference type="Pfam" id="PF22528"/>
    </source>
</evidence>
<sequence>MSRGIPKDDVFVVINSSISSDEDEQASDDEVEMLEYNSYLQEFGSLSEAKCLFCETISGLTEEIWSHMKIEHEFDFTKETRGRDEYGQMRLINYLRRCAKEGLDVKREYESVKNDSPIWEDDFLLVPVISDDRLILELDTLNEDSAKANDGDLNVISEITLEEENKLLKKKVMYMADVISELQNKESELEFVRDPYPSPCSVISTASEQGESDIMVQKESLITRLELPEKVLEKIKYRLNSEKLENSDFKNSQAKCEDTPYFSSYSTLDIHREMILDKVRTDAYYNFITDPGNSCGFFKNKVVLDVGTGTGILSLFAVQSGAKMVVAVDAAKNTIRVAESIARTNGFDDRIQFICGKLEDLDLFMVGDQVVSVPKRESPPKDSIPFKCDVIISEWMGYCLLYESMLYTILNARDRYLKTENGGFSGDIFPSSVRLQVAIADYSDQVDSLVSPWTNDRLYNLDLSEMSPKLSSVLSTPYVEVVPSERLRCTEVSDLPSLSILNLTNQELSSLRQPFSIEHSHDHSFFTSLIVSFIAEFDSPFKKVVMETSPFHEPTHWKQTILHIKSPDDKLVKVVGGVSGYITITPRIDNSRHISILVELYNVKTLDNQVYPELINHYAMN</sequence>
<dbReference type="InterPro" id="IPR036236">
    <property type="entry name" value="Znf_C2H2_sf"/>
</dbReference>
<dbReference type="GO" id="GO:0042054">
    <property type="term" value="F:histone methyltransferase activity"/>
    <property type="evidence" value="ECO:0007669"/>
    <property type="project" value="TreeGrafter"/>
</dbReference>
<keyword evidence="2 6" id="KW-0808">Transferase</keyword>
<dbReference type="CDD" id="cd02440">
    <property type="entry name" value="AdoMet_MTases"/>
    <property type="match status" value="1"/>
</dbReference>
<gene>
    <name evidence="8" type="ORF">OJ253_3530</name>
</gene>
<dbReference type="Gene3D" id="3.40.50.150">
    <property type="entry name" value="Vaccinia Virus protein VP39"/>
    <property type="match status" value="1"/>
</dbReference>
<reference evidence="8" key="1">
    <citation type="submission" date="2022-10" db="EMBL/GenBank/DDBJ databases">
        <title>Adaptive evolution leads to modifications in subtelomeric GC content in a zoonotic Cryptosporidium species.</title>
        <authorList>
            <person name="Li J."/>
            <person name="Feng Y."/>
            <person name="Xiao L."/>
        </authorList>
    </citation>
    <scope>NUCLEOTIDE SEQUENCE</scope>
    <source>
        <strain evidence="8">33844</strain>
    </source>
</reference>
<evidence type="ECO:0000256" key="1">
    <source>
        <dbReference type="ARBA" id="ARBA00022603"/>
    </source>
</evidence>
<comment type="caution">
    <text evidence="8">The sequence shown here is derived from an EMBL/GenBank/DDBJ whole genome shotgun (WGS) entry which is preliminary data.</text>
</comment>
<evidence type="ECO:0000256" key="3">
    <source>
        <dbReference type="ARBA" id="ARBA00022691"/>
    </source>
</evidence>
<keyword evidence="1 6" id="KW-0489">Methyltransferase</keyword>
<evidence type="ECO:0000256" key="6">
    <source>
        <dbReference type="PROSITE-ProRule" id="PRU01015"/>
    </source>
</evidence>
<dbReference type="InterPro" id="IPR029063">
    <property type="entry name" value="SAM-dependent_MTases_sf"/>
</dbReference>
<organism evidence="8">
    <name type="scientific">Cryptosporidium canis</name>
    <dbReference type="NCBI Taxonomy" id="195482"/>
    <lineage>
        <taxon>Eukaryota</taxon>
        <taxon>Sar</taxon>
        <taxon>Alveolata</taxon>
        <taxon>Apicomplexa</taxon>
        <taxon>Conoidasida</taxon>
        <taxon>Coccidia</taxon>
        <taxon>Eucoccidiorida</taxon>
        <taxon>Eimeriorina</taxon>
        <taxon>Cryptosporidiidae</taxon>
        <taxon>Cryptosporidium</taxon>
    </lineage>
</organism>
<dbReference type="Pfam" id="PF06325">
    <property type="entry name" value="PrmA"/>
    <property type="match status" value="1"/>
</dbReference>
<dbReference type="SUPFAM" id="SSF57667">
    <property type="entry name" value="beta-beta-alpha zinc fingers"/>
    <property type="match status" value="1"/>
</dbReference>
<comment type="catalytic activity">
    <reaction evidence="4">
        <text>L-arginyl-[protein] + 2 S-adenosyl-L-methionine = N(omega),N(omega)-dimethyl-L-arginyl-[protein] + 2 S-adenosyl-L-homocysteine + 2 H(+)</text>
        <dbReference type="Rhea" id="RHEA:48096"/>
        <dbReference type="Rhea" id="RHEA-COMP:10532"/>
        <dbReference type="Rhea" id="RHEA-COMP:11991"/>
        <dbReference type="ChEBI" id="CHEBI:15378"/>
        <dbReference type="ChEBI" id="CHEBI:29965"/>
        <dbReference type="ChEBI" id="CHEBI:57856"/>
        <dbReference type="ChEBI" id="CHEBI:59789"/>
        <dbReference type="ChEBI" id="CHEBI:61897"/>
        <dbReference type="EC" id="2.1.1.319"/>
    </reaction>
    <physiologicalReaction direction="left-to-right" evidence="4">
        <dbReference type="Rhea" id="RHEA:48097"/>
    </physiologicalReaction>
</comment>
<evidence type="ECO:0000256" key="4">
    <source>
        <dbReference type="ARBA" id="ARBA00047384"/>
    </source>
</evidence>
<dbReference type="PANTHER" id="PTHR11006:SF53">
    <property type="entry name" value="PROTEIN ARGININE N-METHYLTRANSFERASE 3"/>
    <property type="match status" value="1"/>
</dbReference>
<dbReference type="PROSITE" id="PS51678">
    <property type="entry name" value="SAM_MT_PRMT"/>
    <property type="match status" value="1"/>
</dbReference>
<evidence type="ECO:0000256" key="5">
    <source>
        <dbReference type="ARBA" id="ARBA00049303"/>
    </source>
</evidence>
<dbReference type="PANTHER" id="PTHR11006">
    <property type="entry name" value="PROTEIN ARGININE N-METHYLTRANSFERASE"/>
    <property type="match status" value="1"/>
</dbReference>